<dbReference type="EC" id="6.3.2.5" evidence="3"/>
<keyword evidence="3" id="KW-0511">Multifunctional enzyme</keyword>
<gene>
    <name evidence="3 7" type="primary">coaBC</name>
    <name evidence="7" type="ORF">RA086_06465</name>
</gene>
<evidence type="ECO:0000259" key="6">
    <source>
        <dbReference type="Pfam" id="PF04127"/>
    </source>
</evidence>
<dbReference type="EMBL" id="JAVCWF010000001">
    <property type="protein sequence ID" value="MDQ7937269.1"/>
    <property type="molecule type" value="Genomic_DNA"/>
</dbReference>
<evidence type="ECO:0000256" key="2">
    <source>
        <dbReference type="ARBA" id="ARBA00023239"/>
    </source>
</evidence>
<dbReference type="InterPro" id="IPR036551">
    <property type="entry name" value="Flavin_trans-like"/>
</dbReference>
<sequence>MSIWTDRHVTVVVSGGIASYKALTVIRLLMKQGAQVRVALTAHATEFITPLTFQTLTQQPVVTDEFTMTDPTHVVHVALADWTELMVLVPATANLIAKVAQGLADDVATTTILATTAPKYVIPAMNSHMLANPATVRNIAQLTADGLHVLQPATGMLAEGYRGQGRLPEPEAIVAWLTDQVIDAESDLPLHGKKVLVTAGGTREMIDPVRYISNRSSGKMGYAIALAARAMGAQVTLISTPTALKRPHGVEYIQVTTAAELLTQVTKAFVTTDILVMAAAVSDYRPVAPVDQKIKKQADDAHLTLQLTETTDILKALAAHKQQQFVIGFAAETQNLLANAEQKLAAKKVDLLVANDVSQPGVGFNGDTNQVTLLSPGATPVTTAVLSKAAIAQKVLETALTRGAAGKK</sequence>
<proteinExistence type="inferred from homology"/>
<dbReference type="Pfam" id="PF02441">
    <property type="entry name" value="Flavoprotein"/>
    <property type="match status" value="1"/>
</dbReference>
<feature type="binding site" evidence="3">
    <location>
        <position position="293"/>
    </location>
    <ligand>
        <name>CTP</name>
        <dbReference type="ChEBI" id="CHEBI:37563"/>
    </ligand>
</feature>
<feature type="region of interest" description="Phosphopantothenoylcysteine decarboxylase" evidence="3">
    <location>
        <begin position="1"/>
        <end position="194"/>
    </location>
</feature>
<dbReference type="Proteomes" id="UP001227831">
    <property type="component" value="Unassembled WGS sequence"/>
</dbReference>
<organism evidence="7 8">
    <name type="scientific">Lactiplantibacillus brownii</name>
    <dbReference type="NCBI Taxonomy" id="3069269"/>
    <lineage>
        <taxon>Bacteria</taxon>
        <taxon>Bacillati</taxon>
        <taxon>Bacillota</taxon>
        <taxon>Bacilli</taxon>
        <taxon>Lactobacillales</taxon>
        <taxon>Lactobacillaceae</taxon>
        <taxon>Lactiplantibacillus</taxon>
    </lineage>
</organism>
<evidence type="ECO:0000256" key="3">
    <source>
        <dbReference type="HAMAP-Rule" id="MF_02225"/>
    </source>
</evidence>
<keyword evidence="3 4" id="KW-0288">FMN</keyword>
<dbReference type="InterPro" id="IPR035929">
    <property type="entry name" value="CoaB-like_sf"/>
</dbReference>
<feature type="binding site" evidence="3">
    <location>
        <position position="329"/>
    </location>
    <ligand>
        <name>CTP</name>
        <dbReference type="ChEBI" id="CHEBI:37563"/>
    </ligand>
</feature>
<comment type="caution">
    <text evidence="3">Lacks conserved residue(s) required for the propagation of feature annotation.</text>
</comment>
<dbReference type="PANTHER" id="PTHR14359:SF6">
    <property type="entry name" value="PHOSPHOPANTOTHENOYLCYSTEINE DECARBOXYLASE"/>
    <property type="match status" value="1"/>
</dbReference>
<feature type="binding site" evidence="3">
    <location>
        <position position="343"/>
    </location>
    <ligand>
        <name>CTP</name>
        <dbReference type="ChEBI" id="CHEBI:37563"/>
    </ligand>
</feature>
<evidence type="ECO:0000256" key="1">
    <source>
        <dbReference type="ARBA" id="ARBA00022793"/>
    </source>
</evidence>
<comment type="similarity">
    <text evidence="3 4">In the N-terminal section; belongs to the HFCD (homo-oligomeric flavin containing Cys decarboxylase) superfamily.</text>
</comment>
<keyword evidence="1 3" id="KW-0210">Decarboxylase</keyword>
<dbReference type="RefSeq" id="WP_308703025.1">
    <property type="nucleotide sequence ID" value="NZ_AP027463.1"/>
</dbReference>
<comment type="function">
    <text evidence="4">Catalyzes two steps in the biosynthesis of coenzyme A. In the first step cysteine is conjugated to 4'-phosphopantothenate to form 4-phosphopantothenoylcysteine, in the latter compound is decarboxylated to form 4'-phosphopantotheine.</text>
</comment>
<protein>
    <recommendedName>
        <fullName evidence="3">Coenzyme A biosynthesis bifunctional protein CoaBC</fullName>
    </recommendedName>
    <alternativeName>
        <fullName evidence="3">DNA/pantothenate metabolism flavoprotein</fullName>
    </alternativeName>
    <alternativeName>
        <fullName evidence="3">Phosphopantothenoylcysteine synthetase/decarboxylase</fullName>
        <shortName evidence="3">PPCS-PPCDC</shortName>
    </alternativeName>
    <domain>
        <recommendedName>
            <fullName evidence="3">Phosphopantothenoylcysteine decarboxylase</fullName>
            <shortName evidence="3">PPC decarboxylase</shortName>
            <shortName evidence="3">PPC-DC</shortName>
            <ecNumber evidence="3">4.1.1.36</ecNumber>
        </recommendedName>
        <alternativeName>
            <fullName evidence="3">CoaC</fullName>
        </alternativeName>
    </domain>
    <domain>
        <recommendedName>
            <fullName evidence="3">Phosphopantothenate--cysteine ligase</fullName>
            <ecNumber evidence="3">6.3.2.5</ecNumber>
        </recommendedName>
        <alternativeName>
            <fullName evidence="3">CoaB</fullName>
        </alternativeName>
        <alternativeName>
            <fullName evidence="3">Phosphopantothenoylcysteine synthetase</fullName>
            <shortName evidence="3">PPC synthetase</shortName>
            <shortName evidence="3">PPC-S</shortName>
        </alternativeName>
    </domain>
</protein>
<feature type="region of interest" description="Phosphopantothenate--cysteine ligase" evidence="3">
    <location>
        <begin position="195"/>
        <end position="408"/>
    </location>
</feature>
<dbReference type="GO" id="GO:0004633">
    <property type="term" value="F:phosphopantothenoylcysteine decarboxylase activity"/>
    <property type="evidence" value="ECO:0007669"/>
    <property type="project" value="UniProtKB-EC"/>
</dbReference>
<comment type="catalytic activity">
    <reaction evidence="3 4">
        <text>(R)-4'-phosphopantothenate + L-cysteine + CTP = N-[(R)-4-phosphopantothenoyl]-L-cysteine + CMP + diphosphate + H(+)</text>
        <dbReference type="Rhea" id="RHEA:19397"/>
        <dbReference type="ChEBI" id="CHEBI:10986"/>
        <dbReference type="ChEBI" id="CHEBI:15378"/>
        <dbReference type="ChEBI" id="CHEBI:33019"/>
        <dbReference type="ChEBI" id="CHEBI:35235"/>
        <dbReference type="ChEBI" id="CHEBI:37563"/>
        <dbReference type="ChEBI" id="CHEBI:59458"/>
        <dbReference type="ChEBI" id="CHEBI:60377"/>
        <dbReference type="EC" id="6.3.2.5"/>
    </reaction>
</comment>
<keyword evidence="3 4" id="KW-0285">Flavoprotein</keyword>
<evidence type="ECO:0000256" key="4">
    <source>
        <dbReference type="RuleBase" id="RU364078"/>
    </source>
</evidence>
<feature type="binding site" evidence="3">
    <location>
        <position position="283"/>
    </location>
    <ligand>
        <name>CTP</name>
        <dbReference type="ChEBI" id="CHEBI:37563"/>
    </ligand>
</feature>
<feature type="domain" description="DNA/pantothenate metabolism flavoprotein C-terminal" evidence="6">
    <location>
        <begin position="190"/>
        <end position="398"/>
    </location>
</feature>
<dbReference type="NCBIfam" id="TIGR00521">
    <property type="entry name" value="coaBC_dfp"/>
    <property type="match status" value="1"/>
</dbReference>
<keyword evidence="8" id="KW-1185">Reference proteome</keyword>
<comment type="pathway">
    <text evidence="3 4">Cofactor biosynthesis; coenzyme A biosynthesis; CoA from (R)-pantothenate: step 3/5.</text>
</comment>
<comment type="caution">
    <text evidence="7">The sequence shown here is derived from an EMBL/GenBank/DDBJ whole genome shotgun (WGS) entry which is preliminary data.</text>
</comment>
<feature type="domain" description="Flavoprotein" evidence="5">
    <location>
        <begin position="8"/>
        <end position="180"/>
    </location>
</feature>
<keyword evidence="3 4" id="KW-0436">Ligase</keyword>
<dbReference type="SUPFAM" id="SSF102645">
    <property type="entry name" value="CoaB-like"/>
    <property type="match status" value="1"/>
</dbReference>
<reference evidence="7 8" key="1">
    <citation type="journal article" date="2023" name="Int. J. Syst. Evol. Microbiol.">
        <title>Lactiplantibacillus brownii sp. nov., a novel psychrotolerant species isolated from sauerkraut.</title>
        <authorList>
            <person name="Heng Y.C."/>
            <person name="Silvaraju S."/>
            <person name="Lee J.K.Y."/>
            <person name="Kittelmann S."/>
        </authorList>
    </citation>
    <scope>NUCLEOTIDE SEQUENCE [LARGE SCALE GENOMIC DNA]</scope>
    <source>
        <strain evidence="7 8">WILCCON 0030</strain>
    </source>
</reference>
<dbReference type="Pfam" id="PF04127">
    <property type="entry name" value="DFP"/>
    <property type="match status" value="1"/>
</dbReference>
<name>A0ABU1A8L0_9LACO</name>
<comment type="cofactor">
    <cofactor evidence="3">
        <name>Mg(2+)</name>
        <dbReference type="ChEBI" id="CHEBI:18420"/>
    </cofactor>
</comment>
<dbReference type="Gene3D" id="3.40.50.1950">
    <property type="entry name" value="Flavin prenyltransferase-like"/>
    <property type="match status" value="1"/>
</dbReference>
<dbReference type="InterPro" id="IPR007085">
    <property type="entry name" value="DNA/pantothenate-metab_flavo_C"/>
</dbReference>
<dbReference type="HAMAP" id="MF_02225">
    <property type="entry name" value="CoaBC"/>
    <property type="match status" value="1"/>
</dbReference>
<comment type="cofactor">
    <cofactor evidence="3">
        <name>FMN</name>
        <dbReference type="ChEBI" id="CHEBI:58210"/>
    </cofactor>
    <text evidence="3">Binds 1 FMN per subunit.</text>
</comment>
<feature type="binding site" evidence="3">
    <location>
        <position position="347"/>
    </location>
    <ligand>
        <name>CTP</name>
        <dbReference type="ChEBI" id="CHEBI:37563"/>
    </ligand>
</feature>
<dbReference type="Gene3D" id="3.40.50.10300">
    <property type="entry name" value="CoaB-like"/>
    <property type="match status" value="1"/>
</dbReference>
<dbReference type="PANTHER" id="PTHR14359">
    <property type="entry name" value="HOMO-OLIGOMERIC FLAVIN CONTAINING CYS DECARBOXYLASE FAMILY"/>
    <property type="match status" value="1"/>
</dbReference>
<dbReference type="InterPro" id="IPR003382">
    <property type="entry name" value="Flavoprotein"/>
</dbReference>
<evidence type="ECO:0000313" key="8">
    <source>
        <dbReference type="Proteomes" id="UP001227831"/>
    </source>
</evidence>
<comment type="catalytic activity">
    <reaction evidence="3 4">
        <text>N-[(R)-4-phosphopantothenoyl]-L-cysteine + H(+) = (R)-4'-phosphopantetheine + CO2</text>
        <dbReference type="Rhea" id="RHEA:16793"/>
        <dbReference type="ChEBI" id="CHEBI:15378"/>
        <dbReference type="ChEBI" id="CHEBI:16526"/>
        <dbReference type="ChEBI" id="CHEBI:59458"/>
        <dbReference type="ChEBI" id="CHEBI:61723"/>
        <dbReference type="EC" id="4.1.1.36"/>
    </reaction>
</comment>
<keyword evidence="3" id="KW-0460">Magnesium</keyword>
<keyword evidence="3" id="KW-0479">Metal-binding</keyword>
<accession>A0ABU1A8L0</accession>
<dbReference type="SUPFAM" id="SSF52507">
    <property type="entry name" value="Homo-oligomeric flavin-containing Cys decarboxylases, HFCD"/>
    <property type="match status" value="1"/>
</dbReference>
<comment type="pathway">
    <text evidence="3 4">Cofactor biosynthesis; coenzyme A biosynthesis; CoA from (R)-pantothenate: step 2/5.</text>
</comment>
<dbReference type="GO" id="GO:0004632">
    <property type="term" value="F:phosphopantothenate--cysteine ligase activity"/>
    <property type="evidence" value="ECO:0007669"/>
    <property type="project" value="UniProtKB-EC"/>
</dbReference>
<evidence type="ECO:0000313" key="7">
    <source>
        <dbReference type="EMBL" id="MDQ7937269.1"/>
    </source>
</evidence>
<evidence type="ECO:0000259" key="5">
    <source>
        <dbReference type="Pfam" id="PF02441"/>
    </source>
</evidence>
<comment type="function">
    <text evidence="3">Catalyzes two sequential steps in the biosynthesis of coenzyme A. In the first step cysteine is conjugated to 4'-phosphopantothenate to form 4-phosphopantothenoylcysteine. In the second step the latter compound is decarboxylated to form 4'-phosphopantotheine.</text>
</comment>
<dbReference type="InterPro" id="IPR005252">
    <property type="entry name" value="CoaBC"/>
</dbReference>
<comment type="similarity">
    <text evidence="3 4">In the C-terminal section; belongs to the PPC synthetase family.</text>
</comment>
<keyword evidence="2 3" id="KW-0456">Lyase</keyword>
<dbReference type="EC" id="4.1.1.36" evidence="3"/>